<keyword evidence="2" id="KW-1185">Reference proteome</keyword>
<dbReference type="WBParaSite" id="ALUE_0000968701-mRNA-1">
    <property type="protein sequence ID" value="ALUE_0000968701-mRNA-1"/>
    <property type="gene ID" value="ALUE_0000968701"/>
</dbReference>
<sequence>MVGVSNEDVSVTWTVRKFRRKIRLFLKHIQYLCLWMARLLLVHTIGQLFRTNNFM</sequence>
<protein>
    <submittedName>
        <fullName evidence="3">Uncharacterized protein</fullName>
    </submittedName>
</protein>
<keyword evidence="1" id="KW-0812">Transmembrane</keyword>
<name>A0A0M3I0L5_ASCLU</name>
<accession>A0A0M3I0L5</accession>
<keyword evidence="1" id="KW-1133">Transmembrane helix</keyword>
<dbReference type="AlphaFoldDB" id="A0A0M3I0L5"/>
<keyword evidence="1" id="KW-0472">Membrane</keyword>
<feature type="transmembrane region" description="Helical" evidence="1">
    <location>
        <begin position="29"/>
        <end position="49"/>
    </location>
</feature>
<reference evidence="3" key="1">
    <citation type="submission" date="2017-02" db="UniProtKB">
        <authorList>
            <consortium name="WormBaseParasite"/>
        </authorList>
    </citation>
    <scope>IDENTIFICATION</scope>
</reference>
<evidence type="ECO:0000313" key="3">
    <source>
        <dbReference type="WBParaSite" id="ALUE_0000968701-mRNA-1"/>
    </source>
</evidence>
<evidence type="ECO:0000313" key="2">
    <source>
        <dbReference type="Proteomes" id="UP000036681"/>
    </source>
</evidence>
<evidence type="ECO:0000256" key="1">
    <source>
        <dbReference type="SAM" id="Phobius"/>
    </source>
</evidence>
<dbReference type="Proteomes" id="UP000036681">
    <property type="component" value="Unplaced"/>
</dbReference>
<proteinExistence type="predicted"/>
<organism evidence="2 3">
    <name type="scientific">Ascaris lumbricoides</name>
    <name type="common">Giant roundworm</name>
    <dbReference type="NCBI Taxonomy" id="6252"/>
    <lineage>
        <taxon>Eukaryota</taxon>
        <taxon>Metazoa</taxon>
        <taxon>Ecdysozoa</taxon>
        <taxon>Nematoda</taxon>
        <taxon>Chromadorea</taxon>
        <taxon>Rhabditida</taxon>
        <taxon>Spirurina</taxon>
        <taxon>Ascaridomorpha</taxon>
        <taxon>Ascaridoidea</taxon>
        <taxon>Ascarididae</taxon>
        <taxon>Ascaris</taxon>
    </lineage>
</organism>